<organism evidence="1 3">
    <name type="scientific">Georgfuchsia toluolica</name>
    <dbReference type="NCBI Taxonomy" id="424218"/>
    <lineage>
        <taxon>Bacteria</taxon>
        <taxon>Pseudomonadati</taxon>
        <taxon>Pseudomonadota</taxon>
        <taxon>Betaproteobacteria</taxon>
        <taxon>Nitrosomonadales</taxon>
        <taxon>Sterolibacteriaceae</taxon>
        <taxon>Georgfuchsia</taxon>
    </lineage>
</organism>
<sequence>MIVDRPGSHFIFVVPFDHVYRGYHYINLNGVPLTNKEYLEKWGKWLVFGQREEMEELARKLDPFVEDRKVPAVKYDRKLITEFQLNRCVMCVYCHHDLREDVWTILSSLGVRDKAWMFERETLEKWLPGGVNLEKWIQGRNLDPEQAERVRIGAKEKFRQMFENDDAIFAGIDQ</sequence>
<dbReference type="RefSeq" id="WP_220634234.1">
    <property type="nucleotide sequence ID" value="NZ_CAJQUM010000001.1"/>
</dbReference>
<evidence type="ECO:0000313" key="3">
    <source>
        <dbReference type="Proteomes" id="UP000742786"/>
    </source>
</evidence>
<dbReference type="EMBL" id="CAJQUM010000002">
    <property type="protein sequence ID" value="CAG4885453.1"/>
    <property type="molecule type" value="Genomic_DNA"/>
</dbReference>
<evidence type="ECO:0000313" key="2">
    <source>
        <dbReference type="EMBL" id="CAG4885453.1"/>
    </source>
</evidence>
<comment type="caution">
    <text evidence="1">The sequence shown here is derived from an EMBL/GenBank/DDBJ whole genome shotgun (WGS) entry which is preliminary data.</text>
</comment>
<protein>
    <submittedName>
        <fullName evidence="1">Uncharacterized protein</fullName>
    </submittedName>
</protein>
<keyword evidence="3" id="KW-1185">Reference proteome</keyword>
<dbReference type="Proteomes" id="UP000742786">
    <property type="component" value="Unassembled WGS sequence"/>
</dbReference>
<evidence type="ECO:0000313" key="1">
    <source>
        <dbReference type="EMBL" id="CAG4882129.1"/>
    </source>
</evidence>
<dbReference type="EMBL" id="CAJQUM010000001">
    <property type="protein sequence ID" value="CAG4882129.1"/>
    <property type="molecule type" value="Genomic_DNA"/>
</dbReference>
<name>A0A916J2E7_9PROT</name>
<dbReference type="AlphaFoldDB" id="A0A916J2E7"/>
<gene>
    <name evidence="1" type="ORF">GTOL_10011</name>
    <name evidence="2" type="ORF">GTOL_20027</name>
</gene>
<accession>A0A916J2E7</accession>
<reference evidence="1" key="1">
    <citation type="submission" date="2021-04" db="EMBL/GenBank/DDBJ databases">
        <authorList>
            <person name="Hornung B."/>
        </authorList>
    </citation>
    <scope>NUCLEOTIDE SEQUENCE</scope>
    <source>
        <strain evidence="1">G5G6</strain>
    </source>
</reference>
<proteinExistence type="predicted"/>